<organism evidence="1 2">
    <name type="scientific">Nocardia pulmonis</name>
    <dbReference type="NCBI Taxonomy" id="2951408"/>
    <lineage>
        <taxon>Bacteria</taxon>
        <taxon>Bacillati</taxon>
        <taxon>Actinomycetota</taxon>
        <taxon>Actinomycetes</taxon>
        <taxon>Mycobacteriales</taxon>
        <taxon>Nocardiaceae</taxon>
        <taxon>Nocardia</taxon>
    </lineage>
</organism>
<name>A0A9X2EDT6_9NOCA</name>
<dbReference type="AlphaFoldDB" id="A0A9X2EDT6"/>
<keyword evidence="2" id="KW-1185">Reference proteome</keyword>
<dbReference type="RefSeq" id="WP_251918804.1">
    <property type="nucleotide sequence ID" value="NZ_JAMRXG010000033.1"/>
</dbReference>
<feature type="non-terminal residue" evidence="1">
    <location>
        <position position="1"/>
    </location>
</feature>
<protein>
    <submittedName>
        <fullName evidence="1">Uncharacterized protein</fullName>
    </submittedName>
</protein>
<reference evidence="1" key="1">
    <citation type="submission" date="2022-06" db="EMBL/GenBank/DDBJ databases">
        <title>Novel species in genus nocardia.</title>
        <authorList>
            <person name="Li F."/>
        </authorList>
    </citation>
    <scope>NUCLEOTIDE SEQUENCE</scope>
    <source>
        <strain evidence="1">CDC141</strain>
    </source>
</reference>
<comment type="caution">
    <text evidence="1">The sequence shown here is derived from an EMBL/GenBank/DDBJ whole genome shotgun (WGS) entry which is preliminary data.</text>
</comment>
<evidence type="ECO:0000313" key="1">
    <source>
        <dbReference type="EMBL" id="MCM6778997.1"/>
    </source>
</evidence>
<gene>
    <name evidence="1" type="ORF">NDR86_36525</name>
</gene>
<accession>A0A9X2EDT6</accession>
<sequence length="59" mass="6629">AVDGIEELGQNKYSHRGIDVTGDTRVPDMSGYCRLVTTMLRARGRLWGDFPRFDTETAP</sequence>
<dbReference type="EMBL" id="JAMRXG010000033">
    <property type="protein sequence ID" value="MCM6778997.1"/>
    <property type="molecule type" value="Genomic_DNA"/>
</dbReference>
<evidence type="ECO:0000313" key="2">
    <source>
        <dbReference type="Proteomes" id="UP001139157"/>
    </source>
</evidence>
<proteinExistence type="predicted"/>
<dbReference type="Proteomes" id="UP001139157">
    <property type="component" value="Unassembled WGS sequence"/>
</dbReference>